<keyword evidence="2" id="KW-0813">Transport</keyword>
<dbReference type="OrthoDB" id="9760776at2"/>
<feature type="transmembrane region" description="Helical" evidence="8">
    <location>
        <begin position="243"/>
        <end position="260"/>
    </location>
</feature>
<keyword evidence="4" id="KW-0547">Nucleotide-binding</keyword>
<dbReference type="Gene3D" id="3.40.50.300">
    <property type="entry name" value="P-loop containing nucleotide triphosphate hydrolases"/>
    <property type="match status" value="1"/>
</dbReference>
<dbReference type="GO" id="GO:0015833">
    <property type="term" value="P:peptide transport"/>
    <property type="evidence" value="ECO:0007669"/>
    <property type="project" value="InterPro"/>
</dbReference>
<evidence type="ECO:0000259" key="9">
    <source>
        <dbReference type="PROSITE" id="PS50893"/>
    </source>
</evidence>
<comment type="subcellular location">
    <subcellularLocation>
        <location evidence="1">Cell membrane</location>
        <topology evidence="1">Multi-pass membrane protein</topology>
    </subcellularLocation>
</comment>
<dbReference type="Pfam" id="PF00005">
    <property type="entry name" value="ABC_tran"/>
    <property type="match status" value="1"/>
</dbReference>
<dbReference type="InterPro" id="IPR027417">
    <property type="entry name" value="P-loop_NTPase"/>
</dbReference>
<proteinExistence type="predicted"/>
<organism evidence="11 12">
    <name type="scientific">Roseospira navarrensis</name>
    <dbReference type="NCBI Taxonomy" id="140058"/>
    <lineage>
        <taxon>Bacteria</taxon>
        <taxon>Pseudomonadati</taxon>
        <taxon>Pseudomonadota</taxon>
        <taxon>Alphaproteobacteria</taxon>
        <taxon>Rhodospirillales</taxon>
        <taxon>Rhodospirillaceae</taxon>
        <taxon>Roseospira</taxon>
    </lineage>
</organism>
<dbReference type="NCBIfam" id="TIGR01194">
    <property type="entry name" value="cyc_pep_trnsptr"/>
    <property type="match status" value="1"/>
</dbReference>
<evidence type="ECO:0000256" key="4">
    <source>
        <dbReference type="ARBA" id="ARBA00022741"/>
    </source>
</evidence>
<dbReference type="PANTHER" id="PTHR43553">
    <property type="entry name" value="HEAVY METAL TRANSPORTER"/>
    <property type="match status" value="1"/>
</dbReference>
<dbReference type="PROSITE" id="PS50893">
    <property type="entry name" value="ABC_TRANSPORTER_2"/>
    <property type="match status" value="1"/>
</dbReference>
<keyword evidence="12" id="KW-1185">Reference proteome</keyword>
<feature type="transmembrane region" description="Helical" evidence="8">
    <location>
        <begin position="125"/>
        <end position="146"/>
    </location>
</feature>
<evidence type="ECO:0000256" key="1">
    <source>
        <dbReference type="ARBA" id="ARBA00004651"/>
    </source>
</evidence>
<dbReference type="InterPro" id="IPR036640">
    <property type="entry name" value="ABC1_TM_sf"/>
</dbReference>
<name>A0A7X1ZE26_9PROT</name>
<keyword evidence="7 8" id="KW-0472">Membrane</keyword>
<feature type="domain" description="ABC transporter" evidence="9">
    <location>
        <begin position="330"/>
        <end position="552"/>
    </location>
</feature>
<gene>
    <name evidence="11" type="ORF">GHC57_04135</name>
</gene>
<dbReference type="SUPFAM" id="SSF90123">
    <property type="entry name" value="ABC transporter transmembrane region"/>
    <property type="match status" value="1"/>
</dbReference>
<dbReference type="InterPro" id="IPR003439">
    <property type="entry name" value="ABC_transporter-like_ATP-bd"/>
</dbReference>
<dbReference type="Gene3D" id="1.20.1560.10">
    <property type="entry name" value="ABC transporter type 1, transmembrane domain"/>
    <property type="match status" value="1"/>
</dbReference>
<dbReference type="PANTHER" id="PTHR43553:SF11">
    <property type="entry name" value="ABC TRANSPORTER ATP-BINDING_PERMEASE PROTEIN YOJI"/>
    <property type="match status" value="1"/>
</dbReference>
<dbReference type="RefSeq" id="WP_153341468.1">
    <property type="nucleotide sequence ID" value="NZ_WIVE01000007.1"/>
</dbReference>
<feature type="transmembrane region" description="Helical" evidence="8">
    <location>
        <begin position="49"/>
        <end position="67"/>
    </location>
</feature>
<dbReference type="SMART" id="SM00382">
    <property type="entry name" value="AAA"/>
    <property type="match status" value="1"/>
</dbReference>
<keyword evidence="6 8" id="KW-1133">Transmembrane helix</keyword>
<feature type="transmembrane region" description="Helical" evidence="8">
    <location>
        <begin position="266"/>
        <end position="287"/>
    </location>
</feature>
<dbReference type="Proteomes" id="UP000434582">
    <property type="component" value="Unassembled WGS sequence"/>
</dbReference>
<evidence type="ECO:0000256" key="3">
    <source>
        <dbReference type="ARBA" id="ARBA00022692"/>
    </source>
</evidence>
<dbReference type="InterPro" id="IPR003593">
    <property type="entry name" value="AAA+_ATPase"/>
</dbReference>
<dbReference type="GO" id="GO:0016887">
    <property type="term" value="F:ATP hydrolysis activity"/>
    <property type="evidence" value="ECO:0007669"/>
    <property type="project" value="InterPro"/>
</dbReference>
<dbReference type="EMBL" id="WIVE01000007">
    <property type="protein sequence ID" value="MQX35702.1"/>
    <property type="molecule type" value="Genomic_DNA"/>
</dbReference>
<dbReference type="GO" id="GO:0140359">
    <property type="term" value="F:ABC-type transporter activity"/>
    <property type="evidence" value="ECO:0007669"/>
    <property type="project" value="InterPro"/>
</dbReference>
<dbReference type="InterPro" id="IPR050095">
    <property type="entry name" value="ECF_ABC_transporter_ATP-bd"/>
</dbReference>
<reference evidence="11 12" key="1">
    <citation type="submission" date="2019-10" db="EMBL/GenBank/DDBJ databases">
        <title>Draft whole-genome sequence of the purple nonsulfur photosynthetic bacterium Roseospira navarrensis DSM 15114.</title>
        <authorList>
            <person name="Kyndt J.A."/>
            <person name="Meyer T.E."/>
        </authorList>
    </citation>
    <scope>NUCLEOTIDE SEQUENCE [LARGE SCALE GENOMIC DNA]</scope>
    <source>
        <strain evidence="11 12">DSM 15114</strain>
    </source>
</reference>
<feature type="domain" description="ABC transmembrane type-1" evidence="10">
    <location>
        <begin position="19"/>
        <end position="255"/>
    </location>
</feature>
<evidence type="ECO:0000256" key="5">
    <source>
        <dbReference type="ARBA" id="ARBA00022840"/>
    </source>
</evidence>
<protein>
    <submittedName>
        <fullName evidence="11">Cyclic peptide export ABC transporter</fullName>
    </submittedName>
</protein>
<evidence type="ECO:0000313" key="12">
    <source>
        <dbReference type="Proteomes" id="UP000434582"/>
    </source>
</evidence>
<dbReference type="InterPro" id="IPR005898">
    <property type="entry name" value="Cyc_pep_transpt_SyrD/YojI"/>
</dbReference>
<sequence length="554" mass="61024">MHLARLLTVGSPQPLRSVAVIISLAALGNAALIGLINHVAETVAVREEIGPRMVLLYLAIFAFYYIASRASLKEANRVLQDRLAGLRLRVVGKIRNTPLRSLEQIGHGHLFAAVAQEINQLAHNLPIFVAAAQSAFLLAFVLLYIAVLSVPSFLVLVACVALGGSLFWRRRIALNRALAQIYDREAAMMETMGAFVEGFQEIRLNADKNDGLYRHFNEGLDDLEGAVVGVGSRWVSLLQFSNAFVYALVGVVIFVLPLFFHGYDDTIYKIAAAATFCIGPVTSIIGASHLSAKAEIGLGHVHDLEAKLDRAAVAPGPPVAVSRYAGFSRIEYRDITFSYRTPDDETVFATGPWTFSLNRGEIVFFTGGNGSGKTTVMKLLSLLYTPDAGAILVDGRPVTPEARQDFREMFAAIFHDFHLFDRLYGLDDVAPEVVQAQIAEMELADKVAFEAGRFSTLDLSTGQRKRLALIVSRLEDREIYLFDEWAADQDSHFRDTFYRRILPDLKRRGKTVIAVTHDDRYWDCCDRRIRLSLGAMEDTADEAAGGGGGGPTWP</sequence>
<evidence type="ECO:0000259" key="10">
    <source>
        <dbReference type="PROSITE" id="PS50929"/>
    </source>
</evidence>
<dbReference type="GO" id="GO:0043190">
    <property type="term" value="C:ATP-binding cassette (ABC) transporter complex"/>
    <property type="evidence" value="ECO:0007669"/>
    <property type="project" value="TreeGrafter"/>
</dbReference>
<feature type="transmembrane region" description="Helical" evidence="8">
    <location>
        <begin position="152"/>
        <end position="168"/>
    </location>
</feature>
<feature type="transmembrane region" description="Helical" evidence="8">
    <location>
        <begin position="15"/>
        <end position="37"/>
    </location>
</feature>
<accession>A0A7X1ZE26</accession>
<dbReference type="GO" id="GO:1904680">
    <property type="term" value="F:peptide transmembrane transporter activity"/>
    <property type="evidence" value="ECO:0007669"/>
    <property type="project" value="InterPro"/>
</dbReference>
<dbReference type="InterPro" id="IPR011527">
    <property type="entry name" value="ABC1_TM_dom"/>
</dbReference>
<evidence type="ECO:0000256" key="7">
    <source>
        <dbReference type="ARBA" id="ARBA00023136"/>
    </source>
</evidence>
<keyword evidence="5" id="KW-0067">ATP-binding</keyword>
<keyword evidence="3 8" id="KW-0812">Transmembrane</keyword>
<evidence type="ECO:0000313" key="11">
    <source>
        <dbReference type="EMBL" id="MQX35702.1"/>
    </source>
</evidence>
<evidence type="ECO:0000256" key="8">
    <source>
        <dbReference type="SAM" id="Phobius"/>
    </source>
</evidence>
<comment type="caution">
    <text evidence="11">The sequence shown here is derived from an EMBL/GenBank/DDBJ whole genome shotgun (WGS) entry which is preliminary data.</text>
</comment>
<evidence type="ECO:0000256" key="6">
    <source>
        <dbReference type="ARBA" id="ARBA00022989"/>
    </source>
</evidence>
<dbReference type="GO" id="GO:0005524">
    <property type="term" value="F:ATP binding"/>
    <property type="evidence" value="ECO:0007669"/>
    <property type="project" value="UniProtKB-KW"/>
</dbReference>
<evidence type="ECO:0000256" key="2">
    <source>
        <dbReference type="ARBA" id="ARBA00022448"/>
    </source>
</evidence>
<dbReference type="SUPFAM" id="SSF52540">
    <property type="entry name" value="P-loop containing nucleoside triphosphate hydrolases"/>
    <property type="match status" value="1"/>
</dbReference>
<dbReference type="AlphaFoldDB" id="A0A7X1ZE26"/>
<dbReference type="PROSITE" id="PS50929">
    <property type="entry name" value="ABC_TM1F"/>
    <property type="match status" value="1"/>
</dbReference>